<feature type="binding site" evidence="3">
    <location>
        <position position="155"/>
    </location>
    <ligand>
        <name>Zn(2+)</name>
        <dbReference type="ChEBI" id="CHEBI:29105"/>
        <label>2</label>
    </ligand>
</feature>
<dbReference type="GO" id="GO:0006685">
    <property type="term" value="P:sphingomyelin catabolic process"/>
    <property type="evidence" value="ECO:0007669"/>
    <property type="project" value="InterPro"/>
</dbReference>
<feature type="domain" description="Calcineurin-like phosphoesterase" evidence="5">
    <location>
        <begin position="35"/>
        <end position="299"/>
    </location>
</feature>
<name>A0A2A9PB17_OPHUN</name>
<dbReference type="PIRSF" id="PIRSF000948">
    <property type="entry name" value="Sphingomy_PDE"/>
    <property type="match status" value="1"/>
</dbReference>
<dbReference type="STRING" id="268505.A0A2A9PB17"/>
<dbReference type="CDD" id="cd00842">
    <property type="entry name" value="MPP_ASMase"/>
    <property type="match status" value="1"/>
</dbReference>
<feature type="disulfide bond" evidence="4">
    <location>
        <begin position="56"/>
        <end position="61"/>
    </location>
</feature>
<dbReference type="OrthoDB" id="282973at2759"/>
<evidence type="ECO:0000256" key="1">
    <source>
        <dbReference type="ARBA" id="ARBA00022801"/>
    </source>
</evidence>
<dbReference type="PANTHER" id="PTHR10340">
    <property type="entry name" value="SPHINGOMYELIN PHOSPHODIESTERASE"/>
    <property type="match status" value="1"/>
</dbReference>
<evidence type="ECO:0000256" key="3">
    <source>
        <dbReference type="PIRSR" id="PIRSR000948-1"/>
    </source>
</evidence>
<keyword evidence="7" id="KW-1185">Reference proteome</keyword>
<gene>
    <name evidence="6" type="ORF">XA68_14152</name>
</gene>
<keyword evidence="3" id="KW-0479">Metal-binding</keyword>
<dbReference type="EMBL" id="LAZP02000329">
    <property type="protein sequence ID" value="PFH58093.1"/>
    <property type="molecule type" value="Genomic_DNA"/>
</dbReference>
<feature type="binding site" evidence="3">
    <location>
        <position position="115"/>
    </location>
    <ligand>
        <name>Zn(2+)</name>
        <dbReference type="ChEBI" id="CHEBI:29105"/>
        <label>1</label>
    </ligand>
</feature>
<comment type="caution">
    <text evidence="6">The sequence shown here is derived from an EMBL/GenBank/DDBJ whole genome shotgun (WGS) entry which is preliminary data.</text>
</comment>
<sequence>MGTCGYPDVVPWTVPMPARKPDRGRPKTSGRPSIQIVHFSDIHIDPLYVPGASTECHKPICCRPYTEGDEPGKSASPAGPFGDHSCDAPISLEKSMYEAIKRVAPNAAFAMFTGDIVDHAIWNTTTSSNHHLIEHAYFTMNQTLGSLPVYGTAGNHEAHPVNSFPFNMPGRETSSIYHLLSTEWKPWIGAEAAELAKELGAYAVKHPGAKLRIISLNTNIYYRHNFWTYHDMDDKDPNRQMAWLVGELDAAEQAGDSVYIMGHMPPGEKDALHDGSNYLDQIFNRYSDTIAAMFYGHTHLDHFEITYSDYGARTANNARLMSYIAPSLTPTAGMPSFRVYDVDPVTFGVRDATTYIADMTRPEFHSSGPVWTKLYSAKEAYGPYVQPPVTEPTEELTAAFWHDVTKAMESDNNVFDAYMARKSRGWKPARCRDECKVEELCQLRAGRAQDNCFRPRLGFHLDRRRLSEERGEHDECGAPLSPSVFGAVRDKENLRLFVELAQEEMRKAGRMMGEEQE</sequence>
<dbReference type="Proteomes" id="UP000037136">
    <property type="component" value="Unassembled WGS sequence"/>
</dbReference>
<dbReference type="GO" id="GO:0016020">
    <property type="term" value="C:membrane"/>
    <property type="evidence" value="ECO:0007669"/>
    <property type="project" value="GOC"/>
</dbReference>
<keyword evidence="4" id="KW-1015">Disulfide bond</keyword>
<feature type="binding site" evidence="3">
    <location>
        <position position="297"/>
    </location>
    <ligand>
        <name>Zn(2+)</name>
        <dbReference type="ChEBI" id="CHEBI:29105"/>
        <label>2</label>
    </ligand>
</feature>
<feature type="binding site" evidence="3">
    <location>
        <position position="43"/>
    </location>
    <ligand>
        <name>Zn(2+)</name>
        <dbReference type="ChEBI" id="CHEBI:29105"/>
        <label>1</label>
    </ligand>
</feature>
<evidence type="ECO:0000313" key="6">
    <source>
        <dbReference type="EMBL" id="PFH58093.1"/>
    </source>
</evidence>
<dbReference type="PANTHER" id="PTHR10340:SF34">
    <property type="entry name" value="SPHINGOMYELIN PHOSPHODIESTERASE"/>
    <property type="match status" value="1"/>
</dbReference>
<evidence type="ECO:0000256" key="2">
    <source>
        <dbReference type="ARBA" id="ARBA00023180"/>
    </source>
</evidence>
<feature type="binding site" evidence="3">
    <location>
        <position position="115"/>
    </location>
    <ligand>
        <name>Zn(2+)</name>
        <dbReference type="ChEBI" id="CHEBI:29105"/>
        <label>2</label>
    </ligand>
</feature>
<dbReference type="GO" id="GO:0004767">
    <property type="term" value="F:sphingomyelin phosphodiesterase activity"/>
    <property type="evidence" value="ECO:0007669"/>
    <property type="project" value="InterPro"/>
</dbReference>
<keyword evidence="2" id="KW-0325">Glycoprotein</keyword>
<dbReference type="Pfam" id="PF00149">
    <property type="entry name" value="Metallophos"/>
    <property type="match status" value="1"/>
</dbReference>
<dbReference type="InterPro" id="IPR029052">
    <property type="entry name" value="Metallo-depent_PP-like"/>
</dbReference>
<feature type="disulfide bond" evidence="4">
    <location>
        <begin position="431"/>
        <end position="435"/>
    </location>
</feature>
<accession>A0A2A9PB17</accession>
<dbReference type="GO" id="GO:0046872">
    <property type="term" value="F:metal ion binding"/>
    <property type="evidence" value="ECO:0007669"/>
    <property type="project" value="UniProtKB-KW"/>
</dbReference>
<evidence type="ECO:0000259" key="5">
    <source>
        <dbReference type="Pfam" id="PF00149"/>
    </source>
</evidence>
<organism evidence="6 7">
    <name type="scientific">Ophiocordyceps unilateralis</name>
    <name type="common">Zombie-ant fungus</name>
    <name type="synonym">Torrubia unilateralis</name>
    <dbReference type="NCBI Taxonomy" id="268505"/>
    <lineage>
        <taxon>Eukaryota</taxon>
        <taxon>Fungi</taxon>
        <taxon>Dikarya</taxon>
        <taxon>Ascomycota</taxon>
        <taxon>Pezizomycotina</taxon>
        <taxon>Sordariomycetes</taxon>
        <taxon>Hypocreomycetidae</taxon>
        <taxon>Hypocreales</taxon>
        <taxon>Ophiocordycipitaceae</taxon>
        <taxon>Ophiocordyceps</taxon>
    </lineage>
</organism>
<feature type="disulfide bond" evidence="4">
    <location>
        <begin position="62"/>
        <end position="86"/>
    </location>
</feature>
<reference evidence="6 7" key="1">
    <citation type="journal article" date="2015" name="BMC Genomics">
        <title>Gene expression during zombie ant biting behavior reflects the complexity underlying fungal parasitic behavioral manipulation.</title>
        <authorList>
            <person name="de Bekker C."/>
            <person name="Ohm R.A."/>
            <person name="Loreto R.G."/>
            <person name="Sebastian A."/>
            <person name="Albert I."/>
            <person name="Merrow M."/>
            <person name="Brachmann A."/>
            <person name="Hughes D.P."/>
        </authorList>
    </citation>
    <scope>NUCLEOTIDE SEQUENCE [LARGE SCALE GENOMIC DNA]</scope>
    <source>
        <strain evidence="6 7">SC16a</strain>
    </source>
</reference>
<reference evidence="6 7" key="2">
    <citation type="journal article" date="2017" name="Sci. Rep.">
        <title>Ant-infecting Ophiocordyceps genomes reveal a high diversity of potential behavioral manipulation genes and a possible major role for enterotoxins.</title>
        <authorList>
            <person name="de Bekker C."/>
            <person name="Ohm R.A."/>
            <person name="Evans H.C."/>
            <person name="Brachmann A."/>
            <person name="Hughes D.P."/>
        </authorList>
    </citation>
    <scope>NUCLEOTIDE SEQUENCE [LARGE SCALE GENOMIC DNA]</scope>
    <source>
        <strain evidence="6 7">SC16a</strain>
    </source>
</reference>
<dbReference type="Gene3D" id="3.60.21.10">
    <property type="match status" value="1"/>
</dbReference>
<keyword evidence="3" id="KW-0862">Zinc</keyword>
<proteinExistence type="predicted"/>
<protein>
    <recommendedName>
        <fullName evidence="5">Calcineurin-like phosphoesterase domain-containing protein</fullName>
    </recommendedName>
</protein>
<keyword evidence="1" id="KW-0378">Hydrolase</keyword>
<dbReference type="InterPro" id="IPR041805">
    <property type="entry name" value="ASMase/PPN1_MPP"/>
</dbReference>
<dbReference type="InterPro" id="IPR004843">
    <property type="entry name" value="Calcineurin-like_PHP"/>
</dbReference>
<comment type="cofactor">
    <cofactor evidence="3">
        <name>Zn(2+)</name>
        <dbReference type="ChEBI" id="CHEBI:29105"/>
    </cofactor>
    <text evidence="3">Binds 2 Zn(2+) ions per subunit.</text>
</comment>
<feature type="binding site" evidence="3">
    <location>
        <position position="299"/>
    </location>
    <ligand>
        <name>Zn(2+)</name>
        <dbReference type="ChEBI" id="CHEBI:29105"/>
        <label>1</label>
    </ligand>
</feature>
<feature type="binding site" evidence="3">
    <location>
        <position position="41"/>
    </location>
    <ligand>
        <name>Zn(2+)</name>
        <dbReference type="ChEBI" id="CHEBI:29105"/>
        <label>1</label>
    </ligand>
</feature>
<dbReference type="AlphaFoldDB" id="A0A2A9PB17"/>
<evidence type="ECO:0000313" key="7">
    <source>
        <dbReference type="Proteomes" id="UP000037136"/>
    </source>
</evidence>
<feature type="binding site" evidence="3">
    <location>
        <position position="263"/>
    </location>
    <ligand>
        <name>Zn(2+)</name>
        <dbReference type="ChEBI" id="CHEBI:29105"/>
        <label>2</label>
    </ligand>
</feature>
<dbReference type="InterPro" id="IPR011160">
    <property type="entry name" value="Sphingomy_PDE"/>
</dbReference>
<evidence type="ECO:0000256" key="4">
    <source>
        <dbReference type="PIRSR" id="PIRSR000948-2"/>
    </source>
</evidence>
<dbReference type="SUPFAM" id="SSF56300">
    <property type="entry name" value="Metallo-dependent phosphatases"/>
    <property type="match status" value="1"/>
</dbReference>